<gene>
    <name evidence="2" type="ORF">RF11_14386</name>
</gene>
<feature type="domain" description="Integrase catalytic" evidence="1">
    <location>
        <begin position="1"/>
        <end position="101"/>
    </location>
</feature>
<dbReference type="InterPro" id="IPR036397">
    <property type="entry name" value="RNaseH_sf"/>
</dbReference>
<sequence length="101" mass="11634">MVAEDSEDQFICRFGAPEIIHTDQGKNLELKLFYHMCNVRGIIKTRPTPYRPQSDGMIERFYRTIGNLLTNSLSDNTEWDKLLPKLLSAYRSSVHKSTAIT</sequence>
<accession>A0A0C2J8M1</accession>
<reference evidence="2 3" key="1">
    <citation type="journal article" date="2014" name="Genome Biol. Evol.">
        <title>The genome of the myxosporean Thelohanellus kitauei shows adaptations to nutrient acquisition within its fish host.</title>
        <authorList>
            <person name="Yang Y."/>
            <person name="Xiong J."/>
            <person name="Zhou Z."/>
            <person name="Huo F."/>
            <person name="Miao W."/>
            <person name="Ran C."/>
            <person name="Liu Y."/>
            <person name="Zhang J."/>
            <person name="Feng J."/>
            <person name="Wang M."/>
            <person name="Wang M."/>
            <person name="Wang L."/>
            <person name="Yao B."/>
        </authorList>
    </citation>
    <scope>NUCLEOTIDE SEQUENCE [LARGE SCALE GENOMIC DNA]</scope>
    <source>
        <strain evidence="2">Wuqing</strain>
    </source>
</reference>
<comment type="caution">
    <text evidence="2">The sequence shown here is derived from an EMBL/GenBank/DDBJ whole genome shotgun (WGS) entry which is preliminary data.</text>
</comment>
<proteinExistence type="predicted"/>
<dbReference type="InterPro" id="IPR001584">
    <property type="entry name" value="Integrase_cat-core"/>
</dbReference>
<dbReference type="InterPro" id="IPR012337">
    <property type="entry name" value="RNaseH-like_sf"/>
</dbReference>
<dbReference type="PANTHER" id="PTHR37984">
    <property type="entry name" value="PROTEIN CBG26694"/>
    <property type="match status" value="1"/>
</dbReference>
<dbReference type="AlphaFoldDB" id="A0A0C2J8M1"/>
<dbReference type="OMA" id="GMIERFY"/>
<dbReference type="InterPro" id="IPR050951">
    <property type="entry name" value="Retrovirus_Pol_polyprotein"/>
</dbReference>
<evidence type="ECO:0000259" key="1">
    <source>
        <dbReference type="PROSITE" id="PS50994"/>
    </source>
</evidence>
<evidence type="ECO:0000313" key="3">
    <source>
        <dbReference type="Proteomes" id="UP000031668"/>
    </source>
</evidence>
<dbReference type="GO" id="GO:0003676">
    <property type="term" value="F:nucleic acid binding"/>
    <property type="evidence" value="ECO:0007669"/>
    <property type="project" value="InterPro"/>
</dbReference>
<keyword evidence="3" id="KW-1185">Reference proteome</keyword>
<dbReference type="PROSITE" id="PS50994">
    <property type="entry name" value="INTEGRASE"/>
    <property type="match status" value="1"/>
</dbReference>
<dbReference type="OrthoDB" id="441971at2759"/>
<dbReference type="GO" id="GO:0015074">
    <property type="term" value="P:DNA integration"/>
    <property type="evidence" value="ECO:0007669"/>
    <property type="project" value="InterPro"/>
</dbReference>
<dbReference type="Proteomes" id="UP000031668">
    <property type="component" value="Unassembled WGS sequence"/>
</dbReference>
<dbReference type="Gene3D" id="3.30.420.10">
    <property type="entry name" value="Ribonuclease H-like superfamily/Ribonuclease H"/>
    <property type="match status" value="1"/>
</dbReference>
<dbReference type="PANTHER" id="PTHR37984:SF15">
    <property type="entry name" value="INTEGRASE CATALYTIC DOMAIN-CONTAINING PROTEIN"/>
    <property type="match status" value="1"/>
</dbReference>
<name>A0A0C2J8M1_THEKT</name>
<evidence type="ECO:0000313" key="2">
    <source>
        <dbReference type="EMBL" id="KII65463.1"/>
    </source>
</evidence>
<organism evidence="2 3">
    <name type="scientific">Thelohanellus kitauei</name>
    <name type="common">Myxosporean</name>
    <dbReference type="NCBI Taxonomy" id="669202"/>
    <lineage>
        <taxon>Eukaryota</taxon>
        <taxon>Metazoa</taxon>
        <taxon>Cnidaria</taxon>
        <taxon>Myxozoa</taxon>
        <taxon>Myxosporea</taxon>
        <taxon>Bivalvulida</taxon>
        <taxon>Platysporina</taxon>
        <taxon>Myxobolidae</taxon>
        <taxon>Thelohanellus</taxon>
    </lineage>
</organism>
<dbReference type="EMBL" id="JWZT01003819">
    <property type="protein sequence ID" value="KII65463.1"/>
    <property type="molecule type" value="Genomic_DNA"/>
</dbReference>
<protein>
    <submittedName>
        <fullName evidence="2">Pro-Pol polyprotein</fullName>
    </submittedName>
</protein>
<dbReference type="SUPFAM" id="SSF53098">
    <property type="entry name" value="Ribonuclease H-like"/>
    <property type="match status" value="1"/>
</dbReference>